<name>G6EAL7_9SPHN</name>
<evidence type="ECO:0000313" key="2">
    <source>
        <dbReference type="Proteomes" id="UP000004030"/>
    </source>
</evidence>
<evidence type="ECO:0000313" key="1">
    <source>
        <dbReference type="EMBL" id="EHJ61654.1"/>
    </source>
</evidence>
<dbReference type="Proteomes" id="UP000004030">
    <property type="component" value="Unassembled WGS sequence"/>
</dbReference>
<reference evidence="1 2" key="1">
    <citation type="journal article" date="2012" name="J. Bacteriol.">
        <title>Genome sequence of benzo(a)pyrene-degrading bacterium Novosphingobium pentaromativorans US6-1.</title>
        <authorList>
            <person name="Luo Y.R."/>
            <person name="Kang S.G."/>
            <person name="Kim S.J."/>
            <person name="Kim M.R."/>
            <person name="Li N."/>
            <person name="Lee J.H."/>
            <person name="Kwon K.K."/>
        </authorList>
    </citation>
    <scope>NUCLEOTIDE SEQUENCE [LARGE SCALE GENOMIC DNA]</scope>
    <source>
        <strain evidence="1 2">US6-1</strain>
    </source>
</reference>
<proteinExistence type="predicted"/>
<comment type="caution">
    <text evidence="1">The sequence shown here is derived from an EMBL/GenBank/DDBJ whole genome shotgun (WGS) entry which is preliminary data.</text>
</comment>
<dbReference type="PATRIC" id="fig|1088721.3.peg.1399"/>
<protein>
    <submittedName>
        <fullName evidence="1">Uncharacterized protein</fullName>
    </submittedName>
</protein>
<dbReference type="EMBL" id="AGFM01000017">
    <property type="protein sequence ID" value="EHJ61654.1"/>
    <property type="molecule type" value="Genomic_DNA"/>
</dbReference>
<gene>
    <name evidence="1" type="ORF">NSU_1415</name>
</gene>
<dbReference type="AlphaFoldDB" id="G6EAL7"/>
<organism evidence="1 2">
    <name type="scientific">Novosphingobium pentaromativorans US6-1</name>
    <dbReference type="NCBI Taxonomy" id="1088721"/>
    <lineage>
        <taxon>Bacteria</taxon>
        <taxon>Pseudomonadati</taxon>
        <taxon>Pseudomonadota</taxon>
        <taxon>Alphaproteobacteria</taxon>
        <taxon>Sphingomonadales</taxon>
        <taxon>Sphingomonadaceae</taxon>
        <taxon>Novosphingobium</taxon>
    </lineage>
</organism>
<sequence>MTPRSHGFGCQRTSVSRRLESASPNHLEIGGILPRMAARLRVIP</sequence>
<accession>G6EAL7</accession>
<keyword evidence="2" id="KW-1185">Reference proteome</keyword>